<accession>A0A1P8WGI6</accession>
<reference evidence="1 2" key="1">
    <citation type="journal article" date="2016" name="Front. Microbiol.">
        <title>Fuerstia marisgermanicae gen. nov., sp. nov., an Unusual Member of the Phylum Planctomycetes from the German Wadden Sea.</title>
        <authorList>
            <person name="Kohn T."/>
            <person name="Heuer A."/>
            <person name="Jogler M."/>
            <person name="Vollmers J."/>
            <person name="Boedeker C."/>
            <person name="Bunk B."/>
            <person name="Rast P."/>
            <person name="Borchert D."/>
            <person name="Glockner I."/>
            <person name="Freese H.M."/>
            <person name="Klenk H.P."/>
            <person name="Overmann J."/>
            <person name="Kaster A.K."/>
            <person name="Rohde M."/>
            <person name="Wiegand S."/>
            <person name="Jogler C."/>
        </authorList>
    </citation>
    <scope>NUCLEOTIDE SEQUENCE [LARGE SCALE GENOMIC DNA]</scope>
    <source>
        <strain evidence="1 2">NH11</strain>
    </source>
</reference>
<evidence type="ECO:0008006" key="3">
    <source>
        <dbReference type="Google" id="ProtNLM"/>
    </source>
</evidence>
<protein>
    <recommendedName>
        <fullName evidence="3">DUF1501 domain-containing protein</fullName>
    </recommendedName>
</protein>
<dbReference type="AlphaFoldDB" id="A0A1P8WGI6"/>
<dbReference type="KEGG" id="fmr:Fuma_02768"/>
<dbReference type="PANTHER" id="PTHR43737:SF1">
    <property type="entry name" value="DUF1501 DOMAIN-CONTAINING PROTEIN"/>
    <property type="match status" value="1"/>
</dbReference>
<dbReference type="InterPro" id="IPR010869">
    <property type="entry name" value="DUF1501"/>
</dbReference>
<dbReference type="InterPro" id="IPR017850">
    <property type="entry name" value="Alkaline_phosphatase_core_sf"/>
</dbReference>
<dbReference type="EMBL" id="CP017641">
    <property type="protein sequence ID" value="APZ93152.1"/>
    <property type="molecule type" value="Genomic_DNA"/>
</dbReference>
<dbReference type="Proteomes" id="UP000187735">
    <property type="component" value="Chromosome"/>
</dbReference>
<organism evidence="1 2">
    <name type="scientific">Fuerstiella marisgermanici</name>
    <dbReference type="NCBI Taxonomy" id="1891926"/>
    <lineage>
        <taxon>Bacteria</taxon>
        <taxon>Pseudomonadati</taxon>
        <taxon>Planctomycetota</taxon>
        <taxon>Planctomycetia</taxon>
        <taxon>Planctomycetales</taxon>
        <taxon>Planctomycetaceae</taxon>
        <taxon>Fuerstiella</taxon>
    </lineage>
</organism>
<dbReference type="STRING" id="1891926.Fuma_02768"/>
<dbReference type="RefSeq" id="WP_099091803.1">
    <property type="nucleotide sequence ID" value="NZ_CP017641.1"/>
</dbReference>
<sequence length="433" mass="47456">MPQPISRLDEIDRRNFVESLAKTAFGLSILPVAESLFSSAAQAANSSLAPAKKAEHVIYLMMNGAMSHIDTFDPKPDKEEGGETKAIQTSVSGIQIGEHLPRLAEKMNQLTVIRSMATETGAHEQGRYLMRTSYKLIGSIRHPFLGSWLTHFEGRKNRNLPGSVIIGGGSRHPGQGYLSAELAPAPVGDAATGLQNTKPPKYLNEKNFEKRRRLIGQFESSFRRKYQTTEVEAYTDYYTEAVRLLKSPDLVAFDISKEEDSVKESYGKNKIGQGCLLARRLVEKGVRFVEIEHGGWDNHNNIYDSFSSRAGQLDIAIATLIDDLKQRGLLSKTMIVLSTEFGRTPRINANAGRDHHPGCFSAMLAGAGVKGGHVVGSTDEIGKAVEEGHCYPQDLNATIAYGCGLPIKKEILAPNGRPFHIAHEGTPLQNVFA</sequence>
<dbReference type="PANTHER" id="PTHR43737">
    <property type="entry name" value="BLL7424 PROTEIN"/>
    <property type="match status" value="1"/>
</dbReference>
<name>A0A1P8WGI6_9PLAN</name>
<gene>
    <name evidence="1" type="ORF">Fuma_02768</name>
</gene>
<evidence type="ECO:0000313" key="2">
    <source>
        <dbReference type="Proteomes" id="UP000187735"/>
    </source>
</evidence>
<proteinExistence type="predicted"/>
<dbReference type="OrthoDB" id="127333at2"/>
<evidence type="ECO:0000313" key="1">
    <source>
        <dbReference type="EMBL" id="APZ93152.1"/>
    </source>
</evidence>
<dbReference type="SUPFAM" id="SSF53649">
    <property type="entry name" value="Alkaline phosphatase-like"/>
    <property type="match status" value="1"/>
</dbReference>
<dbReference type="Pfam" id="PF07394">
    <property type="entry name" value="DUF1501"/>
    <property type="match status" value="1"/>
</dbReference>
<keyword evidence="2" id="KW-1185">Reference proteome</keyword>